<dbReference type="CDD" id="cd00590">
    <property type="entry name" value="RRM_SF"/>
    <property type="match status" value="1"/>
</dbReference>
<evidence type="ECO:0000259" key="3">
    <source>
        <dbReference type="PROSITE" id="PS50102"/>
    </source>
</evidence>
<evidence type="ECO:0000256" key="1">
    <source>
        <dbReference type="PROSITE-ProRule" id="PRU00176"/>
    </source>
</evidence>
<keyword evidence="2" id="KW-1133">Transmembrane helix</keyword>
<keyword evidence="5" id="KW-1185">Reference proteome</keyword>
<dbReference type="OrthoDB" id="272703at2759"/>
<dbReference type="GeneID" id="9051169"/>
<feature type="domain" description="RRM" evidence="3">
    <location>
        <begin position="100"/>
        <end position="174"/>
    </location>
</feature>
<dbReference type="EMBL" id="GG682751">
    <property type="protein sequence ID" value="EER02836.1"/>
    <property type="molecule type" value="Genomic_DNA"/>
</dbReference>
<dbReference type="InterPro" id="IPR035979">
    <property type="entry name" value="RBD_domain_sf"/>
</dbReference>
<name>C5LKA7_PERM5</name>
<dbReference type="InterPro" id="IPR012677">
    <property type="entry name" value="Nucleotide-bd_a/b_plait_sf"/>
</dbReference>
<dbReference type="AlphaFoldDB" id="C5LKA7"/>
<keyword evidence="2" id="KW-0812">Transmembrane</keyword>
<sequence length="208" mass="22905">MAVDSQRHVPLTTDDVSDRLFGSFPDDVCEDILHRYGNAPSLEQLVEYGRRHNAVLVRRAARAGRLSRQAAVDVMAGDPVVTMPVDSAMNTSEAAAQTNCRLFMSNLSYDVSEKQVLDALRSILKLSGVSPVSVHLFRDRNRPGRNRGIGILEFRDPSSATNALSSINGKAVLGCIGIINFLWSTYFLYYAYDASGYQLATRRGISKC</sequence>
<protein>
    <recommendedName>
        <fullName evidence="3">RRM domain-containing protein</fullName>
    </recommendedName>
</protein>
<evidence type="ECO:0000313" key="4">
    <source>
        <dbReference type="EMBL" id="EER02836.1"/>
    </source>
</evidence>
<keyword evidence="1" id="KW-0694">RNA-binding</keyword>
<dbReference type="Pfam" id="PF00076">
    <property type="entry name" value="RRM_1"/>
    <property type="match status" value="1"/>
</dbReference>
<accession>C5LKA7</accession>
<gene>
    <name evidence="4" type="ORF">Pmar_PMAR008997</name>
</gene>
<feature type="transmembrane region" description="Helical" evidence="2">
    <location>
        <begin position="171"/>
        <end position="192"/>
    </location>
</feature>
<dbReference type="Gene3D" id="3.30.70.330">
    <property type="match status" value="1"/>
</dbReference>
<dbReference type="RefSeq" id="XP_002771020.1">
    <property type="nucleotide sequence ID" value="XM_002770974.1"/>
</dbReference>
<dbReference type="PROSITE" id="PS50102">
    <property type="entry name" value="RRM"/>
    <property type="match status" value="1"/>
</dbReference>
<proteinExistence type="predicted"/>
<reference evidence="4 5" key="1">
    <citation type="submission" date="2008-07" db="EMBL/GenBank/DDBJ databases">
        <authorList>
            <person name="El-Sayed N."/>
            <person name="Caler E."/>
            <person name="Inman J."/>
            <person name="Amedeo P."/>
            <person name="Hass B."/>
            <person name="Wortman J."/>
        </authorList>
    </citation>
    <scope>NUCLEOTIDE SEQUENCE [LARGE SCALE GENOMIC DNA]</scope>
    <source>
        <strain evidence="5">ATCC 50983 / TXsc</strain>
    </source>
</reference>
<evidence type="ECO:0000313" key="5">
    <source>
        <dbReference type="Proteomes" id="UP000007800"/>
    </source>
</evidence>
<dbReference type="Proteomes" id="UP000007800">
    <property type="component" value="Unassembled WGS sequence"/>
</dbReference>
<organism evidence="5">
    <name type="scientific">Perkinsus marinus (strain ATCC 50983 / TXsc)</name>
    <dbReference type="NCBI Taxonomy" id="423536"/>
    <lineage>
        <taxon>Eukaryota</taxon>
        <taxon>Sar</taxon>
        <taxon>Alveolata</taxon>
        <taxon>Perkinsozoa</taxon>
        <taxon>Perkinsea</taxon>
        <taxon>Perkinsida</taxon>
        <taxon>Perkinsidae</taxon>
        <taxon>Perkinsus</taxon>
    </lineage>
</organism>
<dbReference type="GO" id="GO:0003723">
    <property type="term" value="F:RNA binding"/>
    <property type="evidence" value="ECO:0007669"/>
    <property type="project" value="UniProtKB-UniRule"/>
</dbReference>
<evidence type="ECO:0000256" key="2">
    <source>
        <dbReference type="SAM" id="Phobius"/>
    </source>
</evidence>
<keyword evidence="2" id="KW-0472">Membrane</keyword>
<dbReference type="InterPro" id="IPR000504">
    <property type="entry name" value="RRM_dom"/>
</dbReference>
<dbReference type="SUPFAM" id="SSF54928">
    <property type="entry name" value="RNA-binding domain, RBD"/>
    <property type="match status" value="1"/>
</dbReference>
<dbReference type="SMART" id="SM00360">
    <property type="entry name" value="RRM"/>
    <property type="match status" value="1"/>
</dbReference>
<dbReference type="InParanoid" id="C5LKA7"/>